<evidence type="ECO:0000256" key="4">
    <source>
        <dbReference type="PIRSR" id="PIRSR606118-50"/>
    </source>
</evidence>
<protein>
    <recommendedName>
        <fullName evidence="6">Resolvase/invertase-type recombinase catalytic domain-containing protein</fullName>
    </recommendedName>
</protein>
<evidence type="ECO:0000256" key="2">
    <source>
        <dbReference type="ARBA" id="ARBA00023125"/>
    </source>
</evidence>
<dbReference type="PANTHER" id="PTHR30461">
    <property type="entry name" value="DNA-INVERTASE FROM LAMBDOID PROPHAGE"/>
    <property type="match status" value="1"/>
</dbReference>
<organism evidence="7 8">
    <name type="scientific">Aphanizomenon flos-aquae WA102</name>
    <dbReference type="NCBI Taxonomy" id="1710896"/>
    <lineage>
        <taxon>Bacteria</taxon>
        <taxon>Bacillati</taxon>
        <taxon>Cyanobacteriota</taxon>
        <taxon>Cyanophyceae</taxon>
        <taxon>Nostocales</taxon>
        <taxon>Aphanizomenonaceae</taxon>
        <taxon>Aphanizomenon</taxon>
    </lineage>
</organism>
<dbReference type="GO" id="GO:0000150">
    <property type="term" value="F:DNA strand exchange activity"/>
    <property type="evidence" value="ECO:0007669"/>
    <property type="project" value="InterPro"/>
</dbReference>
<dbReference type="EMBL" id="LJOW01000270">
    <property type="protein sequence ID" value="OBQ37238.1"/>
    <property type="molecule type" value="Genomic_DNA"/>
</dbReference>
<feature type="domain" description="Resolvase/invertase-type recombinase catalytic" evidence="6">
    <location>
        <begin position="3"/>
        <end position="155"/>
    </location>
</feature>
<evidence type="ECO:0000313" key="7">
    <source>
        <dbReference type="EMBL" id="OBQ37238.1"/>
    </source>
</evidence>
<dbReference type="InterPro" id="IPR038109">
    <property type="entry name" value="DNA_bind_recomb_sf"/>
</dbReference>
<dbReference type="GO" id="GO:0015074">
    <property type="term" value="P:DNA integration"/>
    <property type="evidence" value="ECO:0007669"/>
    <property type="project" value="UniProtKB-KW"/>
</dbReference>
<dbReference type="SMART" id="SM00857">
    <property type="entry name" value="Resolvase"/>
    <property type="match status" value="1"/>
</dbReference>
<dbReference type="InterPro" id="IPR011109">
    <property type="entry name" value="DNA_bind_recombinase_dom"/>
</dbReference>
<evidence type="ECO:0000256" key="3">
    <source>
        <dbReference type="ARBA" id="ARBA00023172"/>
    </source>
</evidence>
<feature type="active site" description="O-(5'-phospho-DNA)-serine intermediate" evidence="4 5">
    <location>
        <position position="11"/>
    </location>
</feature>
<keyword evidence="2" id="KW-0238">DNA-binding</keyword>
<dbReference type="InterPro" id="IPR006119">
    <property type="entry name" value="Resolv_N"/>
</dbReference>
<evidence type="ECO:0000256" key="1">
    <source>
        <dbReference type="ARBA" id="ARBA00022908"/>
    </source>
</evidence>
<dbReference type="Gene3D" id="3.40.50.1390">
    <property type="entry name" value="Resolvase, N-terminal catalytic domain"/>
    <property type="match status" value="1"/>
</dbReference>
<dbReference type="InterPro" id="IPR006118">
    <property type="entry name" value="Recombinase_CS"/>
</dbReference>
<keyword evidence="3" id="KW-0233">DNA recombination</keyword>
<evidence type="ECO:0000256" key="5">
    <source>
        <dbReference type="PROSITE-ProRule" id="PRU10137"/>
    </source>
</evidence>
<dbReference type="Proteomes" id="UP000092093">
    <property type="component" value="Unassembled WGS sequence"/>
</dbReference>
<sequence>MNKAIGYIRVSTEQQAQEGVSLQAQREKIEAYCRLQGLELVSLIEDQGVSGAIALCDRPGGLQLQAAMKMHKVKHVVALKLDRLFRDAADALVQTKAWDERGVGLHLIDIGGQSINTSTAMGRMFLTMMSGFAELERNLIAERTSIALQSKKARKEVYCGLMLGYAAQDGKLVPIDEELVVVAEIKEMRGQGKTLRDIADDLNQRGIVGKRGGQYHASTINAVLFWVGRRLPVLRGIA</sequence>
<proteinExistence type="predicted"/>
<dbReference type="SUPFAM" id="SSF53041">
    <property type="entry name" value="Resolvase-like"/>
    <property type="match status" value="1"/>
</dbReference>
<dbReference type="CDD" id="cd03768">
    <property type="entry name" value="SR_ResInv"/>
    <property type="match status" value="1"/>
</dbReference>
<dbReference type="Pfam" id="PF07508">
    <property type="entry name" value="Recombinase"/>
    <property type="match status" value="1"/>
</dbReference>
<evidence type="ECO:0000313" key="8">
    <source>
        <dbReference type="Proteomes" id="UP000092093"/>
    </source>
</evidence>
<comment type="caution">
    <text evidence="7">The sequence shown here is derived from an EMBL/GenBank/DDBJ whole genome shotgun (WGS) entry which is preliminary data.</text>
</comment>
<dbReference type="InterPro" id="IPR036162">
    <property type="entry name" value="Resolvase-like_N_sf"/>
</dbReference>
<dbReference type="InterPro" id="IPR050639">
    <property type="entry name" value="SSR_resolvase"/>
</dbReference>
<reference evidence="7 8" key="1">
    <citation type="submission" date="2015-09" db="EMBL/GenBank/DDBJ databases">
        <title>Aphanizomenon flos-aquae WA102.</title>
        <authorList>
            <person name="Driscoll C."/>
        </authorList>
    </citation>
    <scope>NUCLEOTIDE SEQUENCE [LARGE SCALE GENOMIC DNA]</scope>
    <source>
        <strain evidence="7">WA102</strain>
    </source>
</reference>
<keyword evidence="1" id="KW-0229">DNA integration</keyword>
<accession>A0A1B7WJB4</accession>
<dbReference type="AlphaFoldDB" id="A0A1B7WJB4"/>
<dbReference type="GO" id="GO:0003677">
    <property type="term" value="F:DNA binding"/>
    <property type="evidence" value="ECO:0007669"/>
    <property type="project" value="UniProtKB-KW"/>
</dbReference>
<dbReference type="PROSITE" id="PS00397">
    <property type="entry name" value="RECOMBINASES_1"/>
    <property type="match status" value="1"/>
</dbReference>
<dbReference type="Pfam" id="PF00239">
    <property type="entry name" value="Resolvase"/>
    <property type="match status" value="1"/>
</dbReference>
<dbReference type="PROSITE" id="PS51736">
    <property type="entry name" value="RECOMBINASES_3"/>
    <property type="match status" value="1"/>
</dbReference>
<dbReference type="Gene3D" id="3.90.1750.20">
    <property type="entry name" value="Putative Large Serine Recombinase, Chain B, Domain 2"/>
    <property type="match status" value="1"/>
</dbReference>
<evidence type="ECO:0000259" key="6">
    <source>
        <dbReference type="PROSITE" id="PS51736"/>
    </source>
</evidence>
<name>A0A1B7WJB4_APHFL</name>
<gene>
    <name evidence="7" type="ORF">AN484_25135</name>
</gene>
<dbReference type="PANTHER" id="PTHR30461:SF2">
    <property type="entry name" value="SERINE RECOMBINASE PINE-RELATED"/>
    <property type="match status" value="1"/>
</dbReference>